<feature type="region of interest" description="Disordered" evidence="7">
    <location>
        <begin position="1"/>
        <end position="23"/>
    </location>
</feature>
<sequence>MSASSQPVRAPGPARPRPTTPTGALAQAHRIAEAVDQAWHTAAASDRTEIPLSVVAALALRTPDNADERAWVAAQLTNTDDNGLLGFLRATWQLFARVRPDLFPRIALLAAPWFTEPAPDRDLLRAVRRVVHAALRAGLHELLDAARYDVDLFGPLLMVLRTRGARAARGQYYTPPDLADLLARLGGTVPQAGELVVEPTAGTGGLLRAAARAIRDAGGDPRTIRWVAVDRDELALAALATNVIIWDLGSQVLIAHGDVLADDWQARSLGERAEVLALARDVHQTSRALALLRHLDRGDSDPL</sequence>
<dbReference type="PRINTS" id="PR00507">
    <property type="entry name" value="N12N6MTFRASE"/>
</dbReference>
<evidence type="ECO:0000259" key="8">
    <source>
        <dbReference type="Pfam" id="PF02384"/>
    </source>
</evidence>
<name>A0A0S4QZ48_9ACTN</name>
<reference evidence="10" key="1">
    <citation type="submission" date="2015-11" db="EMBL/GenBank/DDBJ databases">
        <authorList>
            <person name="Varghese N."/>
        </authorList>
    </citation>
    <scope>NUCLEOTIDE SEQUENCE [LARGE SCALE GENOMIC DNA]</scope>
    <source>
        <strain evidence="10">DSM 45899</strain>
    </source>
</reference>
<dbReference type="InterPro" id="IPR029063">
    <property type="entry name" value="SAM-dependent_MTases_sf"/>
</dbReference>
<dbReference type="EC" id="2.1.1.72" evidence="1"/>
<dbReference type="PANTHER" id="PTHR42933:SF1">
    <property type="entry name" value="SITE-SPECIFIC DNA-METHYLTRANSFERASE (ADENINE-SPECIFIC)"/>
    <property type="match status" value="1"/>
</dbReference>
<dbReference type="AlphaFoldDB" id="A0A0S4QZ48"/>
<evidence type="ECO:0000256" key="5">
    <source>
        <dbReference type="ARBA" id="ARBA00022747"/>
    </source>
</evidence>
<dbReference type="GO" id="GO:0009307">
    <property type="term" value="P:DNA restriction-modification system"/>
    <property type="evidence" value="ECO:0007669"/>
    <property type="project" value="UniProtKB-KW"/>
</dbReference>
<keyword evidence="10" id="KW-1185">Reference proteome</keyword>
<keyword evidence="4" id="KW-0949">S-adenosyl-L-methionine</keyword>
<organism evidence="9 10">
    <name type="scientific">Parafrankia irregularis</name>
    <dbReference type="NCBI Taxonomy" id="795642"/>
    <lineage>
        <taxon>Bacteria</taxon>
        <taxon>Bacillati</taxon>
        <taxon>Actinomycetota</taxon>
        <taxon>Actinomycetes</taxon>
        <taxon>Frankiales</taxon>
        <taxon>Frankiaceae</taxon>
        <taxon>Parafrankia</taxon>
    </lineage>
</organism>
<dbReference type="RefSeq" id="WP_114476454.1">
    <property type="nucleotide sequence ID" value="NZ_FAOZ01000047.1"/>
</dbReference>
<proteinExistence type="predicted"/>
<dbReference type="Proteomes" id="UP000198802">
    <property type="component" value="Unassembled WGS sequence"/>
</dbReference>
<evidence type="ECO:0000313" key="10">
    <source>
        <dbReference type="Proteomes" id="UP000198802"/>
    </source>
</evidence>
<dbReference type="GO" id="GO:0003677">
    <property type="term" value="F:DNA binding"/>
    <property type="evidence" value="ECO:0007669"/>
    <property type="project" value="InterPro"/>
</dbReference>
<dbReference type="GO" id="GO:0008170">
    <property type="term" value="F:N-methyltransferase activity"/>
    <property type="evidence" value="ECO:0007669"/>
    <property type="project" value="InterPro"/>
</dbReference>
<evidence type="ECO:0000313" key="9">
    <source>
        <dbReference type="EMBL" id="CUU60755.1"/>
    </source>
</evidence>
<evidence type="ECO:0000256" key="3">
    <source>
        <dbReference type="ARBA" id="ARBA00022679"/>
    </source>
</evidence>
<comment type="catalytic activity">
    <reaction evidence="6">
        <text>a 2'-deoxyadenosine in DNA + S-adenosyl-L-methionine = an N(6)-methyl-2'-deoxyadenosine in DNA + S-adenosyl-L-homocysteine + H(+)</text>
        <dbReference type="Rhea" id="RHEA:15197"/>
        <dbReference type="Rhea" id="RHEA-COMP:12418"/>
        <dbReference type="Rhea" id="RHEA-COMP:12419"/>
        <dbReference type="ChEBI" id="CHEBI:15378"/>
        <dbReference type="ChEBI" id="CHEBI:57856"/>
        <dbReference type="ChEBI" id="CHEBI:59789"/>
        <dbReference type="ChEBI" id="CHEBI:90615"/>
        <dbReference type="ChEBI" id="CHEBI:90616"/>
        <dbReference type="EC" id="2.1.1.72"/>
    </reaction>
</comment>
<dbReference type="PANTHER" id="PTHR42933">
    <property type="entry name" value="SLR6095 PROTEIN"/>
    <property type="match status" value="1"/>
</dbReference>
<evidence type="ECO:0000256" key="6">
    <source>
        <dbReference type="ARBA" id="ARBA00047942"/>
    </source>
</evidence>
<feature type="domain" description="DNA methylase adenine-specific" evidence="8">
    <location>
        <begin position="167"/>
        <end position="266"/>
    </location>
</feature>
<dbReference type="SUPFAM" id="SSF53335">
    <property type="entry name" value="S-adenosyl-L-methionine-dependent methyltransferases"/>
    <property type="match status" value="1"/>
</dbReference>
<evidence type="ECO:0000256" key="4">
    <source>
        <dbReference type="ARBA" id="ARBA00022691"/>
    </source>
</evidence>
<dbReference type="Gene3D" id="3.40.50.150">
    <property type="entry name" value="Vaccinia Virus protein VP39"/>
    <property type="match status" value="1"/>
</dbReference>
<dbReference type="GO" id="GO:0009007">
    <property type="term" value="F:site-specific DNA-methyltransferase (adenine-specific) activity"/>
    <property type="evidence" value="ECO:0007669"/>
    <property type="project" value="UniProtKB-EC"/>
</dbReference>
<gene>
    <name evidence="9" type="ORF">Ga0074812_1471</name>
</gene>
<keyword evidence="2 9" id="KW-0489">Methyltransferase</keyword>
<evidence type="ECO:0000256" key="7">
    <source>
        <dbReference type="SAM" id="MobiDB-lite"/>
    </source>
</evidence>
<keyword evidence="3" id="KW-0808">Transferase</keyword>
<evidence type="ECO:0000256" key="1">
    <source>
        <dbReference type="ARBA" id="ARBA00011900"/>
    </source>
</evidence>
<dbReference type="GO" id="GO:0032259">
    <property type="term" value="P:methylation"/>
    <property type="evidence" value="ECO:0007669"/>
    <property type="project" value="UniProtKB-KW"/>
</dbReference>
<accession>A0A0S4QZ48</accession>
<dbReference type="Pfam" id="PF02384">
    <property type="entry name" value="N6_Mtase"/>
    <property type="match status" value="1"/>
</dbReference>
<dbReference type="InterPro" id="IPR003356">
    <property type="entry name" value="DNA_methylase_A-5"/>
</dbReference>
<evidence type="ECO:0000256" key="2">
    <source>
        <dbReference type="ARBA" id="ARBA00022603"/>
    </source>
</evidence>
<dbReference type="InterPro" id="IPR051537">
    <property type="entry name" value="DNA_Adenine_Mtase"/>
</dbReference>
<dbReference type="EMBL" id="FAOZ01000047">
    <property type="protein sequence ID" value="CUU60755.1"/>
    <property type="molecule type" value="Genomic_DNA"/>
</dbReference>
<keyword evidence="5" id="KW-0680">Restriction system</keyword>
<protein>
    <recommendedName>
        <fullName evidence="1">site-specific DNA-methyltransferase (adenine-specific)</fullName>
        <ecNumber evidence="1">2.1.1.72</ecNumber>
    </recommendedName>
</protein>